<keyword evidence="1" id="KW-0732">Signal</keyword>
<sequence>MIRSALIVLASVLLPLSGQAQVRDSVFADYASYETFVNTHVMARDFMPLVQDLGGRDEYTEADLAGITRSLRMAFPRDFENAALFKLVPLENGFFQEARAYWTGEQYGWYYAMLHDTGAELVVINFTLNTDVAVILAKF</sequence>
<keyword evidence="3" id="KW-1185">Reference proteome</keyword>
<dbReference type="RefSeq" id="WP_085876962.1">
    <property type="nucleotide sequence ID" value="NZ_FWFZ01000001.1"/>
</dbReference>
<dbReference type="OrthoDB" id="7742632at2"/>
<accession>A0A1Y5RAQ5</accession>
<gene>
    <name evidence="2" type="ORF">ROA7023_00019</name>
</gene>
<protein>
    <submittedName>
        <fullName evidence="2">Uncharacterized protein</fullName>
    </submittedName>
</protein>
<evidence type="ECO:0000256" key="1">
    <source>
        <dbReference type="SAM" id="SignalP"/>
    </source>
</evidence>
<dbReference type="Proteomes" id="UP000193900">
    <property type="component" value="Unassembled WGS sequence"/>
</dbReference>
<reference evidence="2 3" key="1">
    <citation type="submission" date="2017-03" db="EMBL/GenBank/DDBJ databases">
        <authorList>
            <person name="Afonso C.L."/>
            <person name="Miller P.J."/>
            <person name="Scott M.A."/>
            <person name="Spackman E."/>
            <person name="Goraichik I."/>
            <person name="Dimitrov K.M."/>
            <person name="Suarez D.L."/>
            <person name="Swayne D.E."/>
        </authorList>
    </citation>
    <scope>NUCLEOTIDE SEQUENCE [LARGE SCALE GENOMIC DNA]</scope>
    <source>
        <strain evidence="2 3">CECT 7023</strain>
    </source>
</reference>
<feature type="chain" id="PRO_5012961041" evidence="1">
    <location>
        <begin position="21"/>
        <end position="139"/>
    </location>
</feature>
<dbReference type="AlphaFoldDB" id="A0A1Y5RAQ5"/>
<name>A0A1Y5RAQ5_9RHOB</name>
<evidence type="ECO:0000313" key="3">
    <source>
        <dbReference type="Proteomes" id="UP000193900"/>
    </source>
</evidence>
<proteinExistence type="predicted"/>
<evidence type="ECO:0000313" key="2">
    <source>
        <dbReference type="EMBL" id="SLN12977.1"/>
    </source>
</evidence>
<dbReference type="EMBL" id="FWFZ01000001">
    <property type="protein sequence ID" value="SLN12977.1"/>
    <property type="molecule type" value="Genomic_DNA"/>
</dbReference>
<organism evidence="2 3">
    <name type="scientific">Roseisalinus antarcticus</name>
    <dbReference type="NCBI Taxonomy" id="254357"/>
    <lineage>
        <taxon>Bacteria</taxon>
        <taxon>Pseudomonadati</taxon>
        <taxon>Pseudomonadota</taxon>
        <taxon>Alphaproteobacteria</taxon>
        <taxon>Rhodobacterales</taxon>
        <taxon>Roseobacteraceae</taxon>
        <taxon>Roseisalinus</taxon>
    </lineage>
</organism>
<feature type="signal peptide" evidence="1">
    <location>
        <begin position="1"/>
        <end position="20"/>
    </location>
</feature>